<reference evidence="2" key="1">
    <citation type="submission" date="2021-02" db="EMBL/GenBank/DDBJ databases">
        <authorList>
            <person name="Dougan E. K."/>
            <person name="Rhodes N."/>
            <person name="Thang M."/>
            <person name="Chan C."/>
        </authorList>
    </citation>
    <scope>NUCLEOTIDE SEQUENCE</scope>
</reference>
<name>A0A812QXA1_9DINO</name>
<dbReference type="EMBL" id="CAJNDS010002278">
    <property type="protein sequence ID" value="CAE7407981.1"/>
    <property type="molecule type" value="Genomic_DNA"/>
</dbReference>
<dbReference type="OrthoDB" id="10307903at2759"/>
<protein>
    <submittedName>
        <fullName evidence="2">Uncharacterized protein</fullName>
    </submittedName>
</protein>
<evidence type="ECO:0000313" key="2">
    <source>
        <dbReference type="EMBL" id="CAE7407981.1"/>
    </source>
</evidence>
<organism evidence="2 3">
    <name type="scientific">Symbiodinium natans</name>
    <dbReference type="NCBI Taxonomy" id="878477"/>
    <lineage>
        <taxon>Eukaryota</taxon>
        <taxon>Sar</taxon>
        <taxon>Alveolata</taxon>
        <taxon>Dinophyceae</taxon>
        <taxon>Suessiales</taxon>
        <taxon>Symbiodiniaceae</taxon>
        <taxon>Symbiodinium</taxon>
    </lineage>
</organism>
<accession>A0A812QXA1</accession>
<gene>
    <name evidence="2" type="ORF">SNAT2548_LOCUS22194</name>
</gene>
<proteinExistence type="predicted"/>
<dbReference type="AlphaFoldDB" id="A0A812QXA1"/>
<evidence type="ECO:0000256" key="1">
    <source>
        <dbReference type="SAM" id="Phobius"/>
    </source>
</evidence>
<feature type="transmembrane region" description="Helical" evidence="1">
    <location>
        <begin position="12"/>
        <end position="31"/>
    </location>
</feature>
<evidence type="ECO:0000313" key="3">
    <source>
        <dbReference type="Proteomes" id="UP000604046"/>
    </source>
</evidence>
<dbReference type="Proteomes" id="UP000604046">
    <property type="component" value="Unassembled WGS sequence"/>
</dbReference>
<comment type="caution">
    <text evidence="2">The sequence shown here is derived from an EMBL/GenBank/DDBJ whole genome shotgun (WGS) entry which is preliminary data.</text>
</comment>
<keyword evidence="1" id="KW-1133">Transmembrane helix</keyword>
<keyword evidence="1" id="KW-0812">Transmembrane</keyword>
<keyword evidence="1" id="KW-0472">Membrane</keyword>
<sequence>MALSPSGISHKSWMQVSAFVVGSFGPVATLATMEPYSAPARFTLDLLAWKFGTMSFRDPTTRFLSALTGGFLFGWGMTLHFLASKVYDKAPEETRQAVVGGLCCWFCLDSTGSVASGNPVNVLFNIGVLLLSVGPMWWPEQREKKQ</sequence>
<keyword evidence="3" id="KW-1185">Reference proteome</keyword>
<feature type="transmembrane region" description="Helical" evidence="1">
    <location>
        <begin position="63"/>
        <end position="83"/>
    </location>
</feature>